<feature type="domain" description="TTF-type" evidence="2">
    <location>
        <begin position="75"/>
        <end position="168"/>
    </location>
</feature>
<dbReference type="Proteomes" id="UP000264353">
    <property type="component" value="Chromosome A8"/>
</dbReference>
<sequence>MERYYNKTSASDSKRNLDKLDNSDDLDSLPWDPAERKKISQYLPNQKDEVRRKYLTRGPCQPYGHVFQKKKFGTAMRRFNPAWFEKYGNWLEYNVSKDKAFCLCCYLFRDDIPKKGGNHAFVTEGFSCWKNPEALSEHVGGINSFHNIAVKRCDDLMNQGLPFRGHDEGKDSANKGNFVELLKYNGEQNDAVSKVILENAPKNNQMVSQVIQKDIVHCFAQEVLKSIMEEIDHGVFGLMVEESADVSNKEQMAIVFRFVDKSGLVKERFVGVTHVKETSSLSLKSAVDDLFAKHGLNLKQLRGQGYDGASNMKRQFNGLRALVARENSSAYYVHCFAHQLQLVVVAVAKKSFEVSNFFDMVSTLLYVVVASCKRKDTLLDMNRKRVEEGIDSGDINTGTGQNQEISLPRPGNIRWGSHYKTLLRLLFPSVIEILESVQDEGADDSKRCQAYGLLKYFHTFDCVFYLQLMLFILGVTENLSMALQMKNQDISNAMSLNKATMLVMDEEFVDLRRPRKKTGVTNLHHYKVNCFYTVMDLQLQELNDRFTEVNTDLLICMASLSPANFFREFDKSKLLRLVKLYPDDFSFGECLSMEHHLGIYIDNIKNDERFKNLKNLGDLSRLMVETKKHLVHPLVYRLLKLTATRNRIGDEFLSDCLVCYIEKELFESVTNEAVVNRFQSMRERRIHL</sequence>
<dbReference type="PANTHER" id="PTHR11697">
    <property type="entry name" value="GENERAL TRANSCRIPTION FACTOR 2-RELATED ZINC FINGER PROTEIN"/>
    <property type="match status" value="1"/>
</dbReference>
<dbReference type="EMBL" id="CM010635">
    <property type="protein sequence ID" value="RID49995.1"/>
    <property type="molecule type" value="Genomic_DNA"/>
</dbReference>
<dbReference type="PANTHER" id="PTHR11697:SF230">
    <property type="entry name" value="ZINC FINGER, MYM DOMAIN CONTAINING 1"/>
    <property type="match status" value="1"/>
</dbReference>
<evidence type="ECO:0000313" key="4">
    <source>
        <dbReference type="Proteomes" id="UP000264353"/>
    </source>
</evidence>
<organism evidence="3 4">
    <name type="scientific">Brassica campestris</name>
    <name type="common">Field mustard</name>
    <dbReference type="NCBI Taxonomy" id="3711"/>
    <lineage>
        <taxon>Eukaryota</taxon>
        <taxon>Viridiplantae</taxon>
        <taxon>Streptophyta</taxon>
        <taxon>Embryophyta</taxon>
        <taxon>Tracheophyta</taxon>
        <taxon>Spermatophyta</taxon>
        <taxon>Magnoliopsida</taxon>
        <taxon>eudicotyledons</taxon>
        <taxon>Gunneridae</taxon>
        <taxon>Pentapetalae</taxon>
        <taxon>rosids</taxon>
        <taxon>malvids</taxon>
        <taxon>Brassicales</taxon>
        <taxon>Brassicaceae</taxon>
        <taxon>Brassiceae</taxon>
        <taxon>Brassica</taxon>
    </lineage>
</organism>
<proteinExistence type="predicted"/>
<name>A0A397Y951_BRACM</name>
<dbReference type="SMART" id="SM00597">
    <property type="entry name" value="ZnF_TTF"/>
    <property type="match status" value="1"/>
</dbReference>
<accession>A0A397Y951</accession>
<gene>
    <name evidence="3" type="ORF">BRARA_H00754</name>
</gene>
<evidence type="ECO:0000313" key="3">
    <source>
        <dbReference type="EMBL" id="RID49995.1"/>
    </source>
</evidence>
<evidence type="ECO:0000259" key="2">
    <source>
        <dbReference type="SMART" id="SM00597"/>
    </source>
</evidence>
<dbReference type="SUPFAM" id="SSF53098">
    <property type="entry name" value="Ribonuclease H-like"/>
    <property type="match status" value="1"/>
</dbReference>
<feature type="region of interest" description="Disordered" evidence="1">
    <location>
        <begin position="1"/>
        <end position="32"/>
    </location>
</feature>
<dbReference type="AlphaFoldDB" id="A0A397Y951"/>
<dbReference type="InterPro" id="IPR006580">
    <property type="entry name" value="Znf_TTF"/>
</dbReference>
<dbReference type="InterPro" id="IPR012337">
    <property type="entry name" value="RNaseH-like_sf"/>
</dbReference>
<dbReference type="Pfam" id="PF14291">
    <property type="entry name" value="DUF4371"/>
    <property type="match status" value="1"/>
</dbReference>
<feature type="compositionally biased region" description="Polar residues" evidence="1">
    <location>
        <begin position="1"/>
        <end position="11"/>
    </location>
</feature>
<reference evidence="3 4" key="1">
    <citation type="submission" date="2018-06" db="EMBL/GenBank/DDBJ databases">
        <title>WGS assembly of Brassica rapa FPsc.</title>
        <authorList>
            <person name="Bowman J."/>
            <person name="Kohchi T."/>
            <person name="Yamato K."/>
            <person name="Jenkins J."/>
            <person name="Shu S."/>
            <person name="Ishizaki K."/>
            <person name="Yamaoka S."/>
            <person name="Nishihama R."/>
            <person name="Nakamura Y."/>
            <person name="Berger F."/>
            <person name="Adam C."/>
            <person name="Aki S."/>
            <person name="Althoff F."/>
            <person name="Araki T."/>
            <person name="Arteaga-Vazquez M."/>
            <person name="Balasubrmanian S."/>
            <person name="Bauer D."/>
            <person name="Boehm C."/>
            <person name="Briginshaw L."/>
            <person name="Caballero-Perez J."/>
            <person name="Catarino B."/>
            <person name="Chen F."/>
            <person name="Chiyoda S."/>
            <person name="Chovatia M."/>
            <person name="Davies K."/>
            <person name="Delmans M."/>
            <person name="Demura T."/>
            <person name="Dierschke T."/>
            <person name="Dolan L."/>
            <person name="Dorantes-Acosta A."/>
            <person name="Eklund D."/>
            <person name="Florent S."/>
            <person name="Flores-Sandoval E."/>
            <person name="Fujiyama A."/>
            <person name="Fukuzawa H."/>
            <person name="Galik B."/>
            <person name="Grimanelli D."/>
            <person name="Grimwood J."/>
            <person name="Grossniklaus U."/>
            <person name="Hamada T."/>
            <person name="Haseloff J."/>
            <person name="Hetherington A."/>
            <person name="Higo A."/>
            <person name="Hirakawa Y."/>
            <person name="Hundley H."/>
            <person name="Ikeda Y."/>
            <person name="Inoue K."/>
            <person name="Inoue S."/>
            <person name="Ishida S."/>
            <person name="Jia Q."/>
            <person name="Kakita M."/>
            <person name="Kanazawa T."/>
            <person name="Kawai Y."/>
            <person name="Kawashima T."/>
            <person name="Kennedy M."/>
            <person name="Kinose K."/>
            <person name="Kinoshita T."/>
            <person name="Kohara Y."/>
            <person name="Koide E."/>
            <person name="Komatsu K."/>
            <person name="Kopischke S."/>
            <person name="Kubo M."/>
            <person name="Kyozuka J."/>
            <person name="Lagercrantz U."/>
            <person name="Lin S."/>
            <person name="Lindquist E."/>
            <person name="Lipzen A."/>
            <person name="Lu C."/>
            <person name="Luna E."/>
            <person name="Martienssen R."/>
            <person name="Minamino N."/>
            <person name="Mizutani M."/>
            <person name="Mizutani M."/>
            <person name="Mochizuki N."/>
            <person name="Monte I."/>
            <person name="Mosher R."/>
            <person name="Nagasaki H."/>
            <person name="Nakagami H."/>
            <person name="Naramoto S."/>
            <person name="Nishitani K."/>
            <person name="Ohtani M."/>
            <person name="Okamoto T."/>
            <person name="Okumura M."/>
            <person name="Phillips J."/>
            <person name="Pollak B."/>
            <person name="Reinders A."/>
            <person name="Roevekamp M."/>
            <person name="Sano R."/>
            <person name="Sawa S."/>
            <person name="Schmid M."/>
            <person name="Shirakawa M."/>
            <person name="Solano R."/>
            <person name="Spunde A."/>
            <person name="Suetsugu N."/>
            <person name="Sugano S."/>
            <person name="Sugiyama A."/>
            <person name="Sun R."/>
            <person name="Suzuki Y."/>
            <person name="Takenaka M."/>
            <person name="Takezawa D."/>
            <person name="Tomogane H."/>
            <person name="Tsuzuki M."/>
            <person name="Ueda T."/>
            <person name="Umeda M."/>
            <person name="Ward J."/>
            <person name="Watanabe Y."/>
            <person name="Yazaki K."/>
            <person name="Yokoyama R."/>
            <person name="Yoshitake Y."/>
            <person name="Yotsui I."/>
            <person name="Zachgo S."/>
            <person name="Schmutz J."/>
        </authorList>
    </citation>
    <scope>NUCLEOTIDE SEQUENCE [LARGE SCALE GENOMIC DNA]</scope>
    <source>
        <strain evidence="4">cv. B-3</strain>
    </source>
</reference>
<dbReference type="InterPro" id="IPR025398">
    <property type="entry name" value="DUF4371"/>
</dbReference>
<evidence type="ECO:0000256" key="1">
    <source>
        <dbReference type="SAM" id="MobiDB-lite"/>
    </source>
</evidence>
<feature type="compositionally biased region" description="Basic and acidic residues" evidence="1">
    <location>
        <begin position="12"/>
        <end position="22"/>
    </location>
</feature>
<dbReference type="InterPro" id="IPR055298">
    <property type="entry name" value="AtLOH3-like"/>
</dbReference>
<protein>
    <recommendedName>
        <fullName evidence="2">TTF-type domain-containing protein</fullName>
    </recommendedName>
</protein>